<proteinExistence type="predicted"/>
<dbReference type="InterPro" id="IPR006311">
    <property type="entry name" value="TAT_signal"/>
</dbReference>
<feature type="domain" description="Plastocyanin-like" evidence="3">
    <location>
        <begin position="53"/>
        <end position="98"/>
    </location>
</feature>
<evidence type="ECO:0000313" key="5">
    <source>
        <dbReference type="Proteomes" id="UP000183900"/>
    </source>
</evidence>
<feature type="signal peptide" evidence="2">
    <location>
        <begin position="1"/>
        <end position="28"/>
    </location>
</feature>
<feature type="chain" id="PRO_5005505299" evidence="2">
    <location>
        <begin position="29"/>
        <end position="151"/>
    </location>
</feature>
<dbReference type="AlphaFoldDB" id="A0A0K6I737"/>
<dbReference type="SUPFAM" id="SSF49503">
    <property type="entry name" value="Cupredoxins"/>
    <property type="match status" value="1"/>
</dbReference>
<dbReference type="Pfam" id="PF07732">
    <property type="entry name" value="Cu-oxidase_3"/>
    <property type="match status" value="1"/>
</dbReference>
<evidence type="ECO:0000256" key="1">
    <source>
        <dbReference type="SAM" id="MobiDB-lite"/>
    </source>
</evidence>
<protein>
    <submittedName>
        <fullName evidence="4">Multicopper oxidase</fullName>
    </submittedName>
</protein>
<dbReference type="Gene3D" id="2.60.40.420">
    <property type="entry name" value="Cupredoxins - blue copper proteins"/>
    <property type="match status" value="1"/>
</dbReference>
<evidence type="ECO:0000259" key="3">
    <source>
        <dbReference type="Pfam" id="PF07732"/>
    </source>
</evidence>
<name>A0A0K6I737_9HYPH</name>
<keyword evidence="2" id="KW-0732">Signal</keyword>
<organism evidence="4 5">
    <name type="scientific">Pannonibacter indicus</name>
    <dbReference type="NCBI Taxonomy" id="466044"/>
    <lineage>
        <taxon>Bacteria</taxon>
        <taxon>Pseudomonadati</taxon>
        <taxon>Pseudomonadota</taxon>
        <taxon>Alphaproteobacteria</taxon>
        <taxon>Hyphomicrobiales</taxon>
        <taxon>Stappiaceae</taxon>
        <taxon>Pannonibacter</taxon>
    </lineage>
</organism>
<keyword evidence="5" id="KW-1185">Reference proteome</keyword>
<sequence length="151" mass="15971">MITTRRALLQGGAALAACAMLPASPILAATQTGKSPLPLRAVKRTLEVKGRAATVLGLEGPSGPGLTLDAGQRFQVNQTNGLDEPTLIHWHHMPHLVTGMMTELQLRARAARGRGGGREREGEGEGHPLPQNFAIAKLHSRGGNGEEAEQH</sequence>
<gene>
    <name evidence="4" type="ORF">Ga0061067_11216</name>
</gene>
<dbReference type="PROSITE" id="PS51318">
    <property type="entry name" value="TAT"/>
    <property type="match status" value="1"/>
</dbReference>
<feature type="compositionally biased region" description="Basic and acidic residues" evidence="1">
    <location>
        <begin position="116"/>
        <end position="126"/>
    </location>
</feature>
<dbReference type="InterPro" id="IPR011707">
    <property type="entry name" value="Cu-oxidase-like_N"/>
</dbReference>
<evidence type="ECO:0000256" key="2">
    <source>
        <dbReference type="SAM" id="SignalP"/>
    </source>
</evidence>
<dbReference type="PROSITE" id="PS51257">
    <property type="entry name" value="PROKAR_LIPOPROTEIN"/>
    <property type="match status" value="1"/>
</dbReference>
<dbReference type="Proteomes" id="UP000183900">
    <property type="component" value="Unassembled WGS sequence"/>
</dbReference>
<dbReference type="InterPro" id="IPR008972">
    <property type="entry name" value="Cupredoxin"/>
</dbReference>
<dbReference type="RefSeq" id="WP_055456568.1">
    <property type="nucleotide sequence ID" value="NZ_CYHE01000012.1"/>
</dbReference>
<accession>A0A0K6I737</accession>
<evidence type="ECO:0000313" key="4">
    <source>
        <dbReference type="EMBL" id="CUA99092.1"/>
    </source>
</evidence>
<dbReference type="GO" id="GO:0005507">
    <property type="term" value="F:copper ion binding"/>
    <property type="evidence" value="ECO:0007669"/>
    <property type="project" value="InterPro"/>
</dbReference>
<reference evidence="5" key="1">
    <citation type="submission" date="2015-08" db="EMBL/GenBank/DDBJ databases">
        <authorList>
            <person name="Varghese N."/>
        </authorList>
    </citation>
    <scope>NUCLEOTIDE SEQUENCE [LARGE SCALE GENOMIC DNA]</scope>
    <source>
        <strain evidence="5">DSM 23407</strain>
    </source>
</reference>
<dbReference type="EMBL" id="CYHE01000012">
    <property type="protein sequence ID" value="CUA99092.1"/>
    <property type="molecule type" value="Genomic_DNA"/>
</dbReference>
<feature type="region of interest" description="Disordered" evidence="1">
    <location>
        <begin position="110"/>
        <end position="131"/>
    </location>
</feature>